<keyword evidence="2" id="KW-1185">Reference proteome</keyword>
<dbReference type="AlphaFoldDB" id="A0A9Q3C4G7"/>
<organism evidence="1 2">
    <name type="scientific">Austropuccinia psidii MF-1</name>
    <dbReference type="NCBI Taxonomy" id="1389203"/>
    <lineage>
        <taxon>Eukaryota</taxon>
        <taxon>Fungi</taxon>
        <taxon>Dikarya</taxon>
        <taxon>Basidiomycota</taxon>
        <taxon>Pucciniomycotina</taxon>
        <taxon>Pucciniomycetes</taxon>
        <taxon>Pucciniales</taxon>
        <taxon>Sphaerophragmiaceae</taxon>
        <taxon>Austropuccinia</taxon>
    </lineage>
</organism>
<dbReference type="Proteomes" id="UP000765509">
    <property type="component" value="Unassembled WGS sequence"/>
</dbReference>
<dbReference type="EMBL" id="AVOT02005137">
    <property type="protein sequence ID" value="MBW0478306.1"/>
    <property type="molecule type" value="Genomic_DNA"/>
</dbReference>
<proteinExistence type="predicted"/>
<evidence type="ECO:0000313" key="1">
    <source>
        <dbReference type="EMBL" id="MBW0478306.1"/>
    </source>
</evidence>
<accession>A0A9Q3C4G7</accession>
<comment type="caution">
    <text evidence="1">The sequence shown here is derived from an EMBL/GenBank/DDBJ whole genome shotgun (WGS) entry which is preliminary data.</text>
</comment>
<reference evidence="1" key="1">
    <citation type="submission" date="2021-03" db="EMBL/GenBank/DDBJ databases">
        <title>Draft genome sequence of rust myrtle Austropuccinia psidii MF-1, a brazilian biotype.</title>
        <authorList>
            <person name="Quecine M.C."/>
            <person name="Pachon D.M.R."/>
            <person name="Bonatelli M.L."/>
            <person name="Correr F.H."/>
            <person name="Franceschini L.M."/>
            <person name="Leite T.F."/>
            <person name="Margarido G.R.A."/>
            <person name="Almeida C.A."/>
            <person name="Ferrarezi J.A."/>
            <person name="Labate C.A."/>
        </authorList>
    </citation>
    <scope>NUCLEOTIDE SEQUENCE</scope>
    <source>
        <strain evidence="1">MF-1</strain>
    </source>
</reference>
<sequence>MPTLILELASASPPNPLQQLECLCASTPLQMRLQHCPPSPPSPLLMLPHPRLIFSSAYNPCAPVGPSNYASNAAYHPYACGRPQDETMMPPPISALTTPLLTILTLPPYPHNIPPTPPSTPLIPNPLSPAYHPYTQVLARSIGYGGLLAYMMNAIREIC</sequence>
<protein>
    <submittedName>
        <fullName evidence="1">Uncharacterized protein</fullName>
    </submittedName>
</protein>
<name>A0A9Q3C4G7_9BASI</name>
<gene>
    <name evidence="1" type="ORF">O181_018021</name>
</gene>
<evidence type="ECO:0000313" key="2">
    <source>
        <dbReference type="Proteomes" id="UP000765509"/>
    </source>
</evidence>